<evidence type="ECO:0000313" key="8">
    <source>
        <dbReference type="Proteomes" id="UP000030351"/>
    </source>
</evidence>
<gene>
    <name evidence="7" type="ORF">NG99_15015</name>
</gene>
<evidence type="ECO:0000256" key="3">
    <source>
        <dbReference type="ARBA" id="ARBA00022723"/>
    </source>
</evidence>
<keyword evidence="4" id="KW-0378">Hydrolase</keyword>
<feature type="domain" description="Metallo-beta-lactamase" evidence="6">
    <location>
        <begin position="39"/>
        <end position="239"/>
    </location>
</feature>
<protein>
    <submittedName>
        <fullName evidence="7">Metallo-beta-lactamase</fullName>
    </submittedName>
</protein>
<keyword evidence="8" id="KW-1185">Reference proteome</keyword>
<dbReference type="CDD" id="cd07729">
    <property type="entry name" value="AHL_lactonase_MBL-fold"/>
    <property type="match status" value="1"/>
</dbReference>
<dbReference type="InterPro" id="IPR051013">
    <property type="entry name" value="MBL_superfamily_lactonases"/>
</dbReference>
<dbReference type="GO" id="GO:0016787">
    <property type="term" value="F:hydrolase activity"/>
    <property type="evidence" value="ECO:0007669"/>
    <property type="project" value="UniProtKB-KW"/>
</dbReference>
<dbReference type="InterPro" id="IPR036866">
    <property type="entry name" value="RibonucZ/Hydroxyglut_hydro"/>
</dbReference>
<dbReference type="STRING" id="371042.NG99_15015"/>
<dbReference type="PANTHER" id="PTHR42978">
    <property type="entry name" value="QUORUM-QUENCHING LACTONASE YTNP-RELATED-RELATED"/>
    <property type="match status" value="1"/>
</dbReference>
<dbReference type="InterPro" id="IPR001279">
    <property type="entry name" value="Metallo-B-lactamas"/>
</dbReference>
<comment type="similarity">
    <text evidence="2">Belongs to the metallo-beta-lactamase superfamily.</text>
</comment>
<dbReference type="RefSeq" id="WP_034894476.1">
    <property type="nucleotide sequence ID" value="NZ_JRUQ01000041.1"/>
</dbReference>
<comment type="caution">
    <text evidence="7">The sequence shown here is derived from an EMBL/GenBank/DDBJ whole genome shotgun (WGS) entry which is preliminary data.</text>
</comment>
<keyword evidence="3" id="KW-0479">Metal-binding</keyword>
<dbReference type="SUPFAM" id="SSF56281">
    <property type="entry name" value="Metallo-hydrolase/oxidoreductase"/>
    <property type="match status" value="1"/>
</dbReference>
<accession>A0A0A4A314</accession>
<dbReference type="PANTHER" id="PTHR42978:SF7">
    <property type="entry name" value="METALLO-HYDROLASE RV2300C-RELATED"/>
    <property type="match status" value="1"/>
</dbReference>
<name>A0A0A4A314_9GAMM</name>
<reference evidence="7 8" key="1">
    <citation type="submission" date="2014-10" db="EMBL/GenBank/DDBJ databases">
        <title>Genome sequence of Erwinia typographi M043b.</title>
        <authorList>
            <person name="Chan K.-G."/>
            <person name="Tan W.-S."/>
        </authorList>
    </citation>
    <scope>NUCLEOTIDE SEQUENCE [LARGE SCALE GENOMIC DNA]</scope>
    <source>
        <strain evidence="7 8">M043b</strain>
    </source>
</reference>
<evidence type="ECO:0000256" key="5">
    <source>
        <dbReference type="ARBA" id="ARBA00022833"/>
    </source>
</evidence>
<dbReference type="SMART" id="SM00849">
    <property type="entry name" value="Lactamase_B"/>
    <property type="match status" value="1"/>
</dbReference>
<evidence type="ECO:0000256" key="1">
    <source>
        <dbReference type="ARBA" id="ARBA00001947"/>
    </source>
</evidence>
<proteinExistence type="inferred from homology"/>
<dbReference type="Proteomes" id="UP000030351">
    <property type="component" value="Unassembled WGS sequence"/>
</dbReference>
<dbReference type="GO" id="GO:0046872">
    <property type="term" value="F:metal ion binding"/>
    <property type="evidence" value="ECO:0007669"/>
    <property type="project" value="UniProtKB-KW"/>
</dbReference>
<dbReference type="EMBL" id="JRUQ01000041">
    <property type="protein sequence ID" value="KGT92308.1"/>
    <property type="molecule type" value="Genomic_DNA"/>
</dbReference>
<organism evidence="7 8">
    <name type="scientific">Erwinia typographi</name>
    <dbReference type="NCBI Taxonomy" id="371042"/>
    <lineage>
        <taxon>Bacteria</taxon>
        <taxon>Pseudomonadati</taxon>
        <taxon>Pseudomonadota</taxon>
        <taxon>Gammaproteobacteria</taxon>
        <taxon>Enterobacterales</taxon>
        <taxon>Erwiniaceae</taxon>
        <taxon>Erwinia</taxon>
    </lineage>
</organism>
<keyword evidence="5" id="KW-0862">Zinc</keyword>
<evidence type="ECO:0000256" key="4">
    <source>
        <dbReference type="ARBA" id="ARBA00022801"/>
    </source>
</evidence>
<dbReference type="Pfam" id="PF00753">
    <property type="entry name" value="Lactamase_B"/>
    <property type="match status" value="1"/>
</dbReference>
<comment type="cofactor">
    <cofactor evidence="1">
        <name>Zn(2+)</name>
        <dbReference type="ChEBI" id="CHEBI:29105"/>
    </cofactor>
</comment>
<evidence type="ECO:0000256" key="2">
    <source>
        <dbReference type="ARBA" id="ARBA00007749"/>
    </source>
</evidence>
<dbReference type="AlphaFoldDB" id="A0A0A4A314"/>
<dbReference type="Gene3D" id="3.60.15.10">
    <property type="entry name" value="Ribonuclease Z/Hydroxyacylglutathione hydrolase-like"/>
    <property type="match status" value="1"/>
</dbReference>
<sequence>MSAECEHYQIYAIRYAHHDRQARENFIGGDIHDGPMPMDYFVWAIVGRQHTVVVDMGFDAAMAEKRGRTLTHPVEEGLQRAGINADTVKDVIVTHMHYDHAGNQHLFPAATFHVQDQEMAFCTGRYMCHEGVRHPFAVEDVQAMVGKLFAGRVRFHHGDSELLPGISLHRVGGHSDGLQIVRVHTERGWVVLASDATHYYANIDRQLPYPVVFNVGDMMEGYQRVRQLADSPDHIIPGHDPQVLQRYPVFQPGTEAWIVRLDLAPSPQ</sequence>
<dbReference type="OrthoDB" id="5443440at2"/>
<evidence type="ECO:0000259" key="6">
    <source>
        <dbReference type="SMART" id="SM00849"/>
    </source>
</evidence>
<dbReference type="eggNOG" id="COG0491">
    <property type="taxonomic scope" value="Bacteria"/>
</dbReference>
<evidence type="ECO:0000313" key="7">
    <source>
        <dbReference type="EMBL" id="KGT92308.1"/>
    </source>
</evidence>